<proteinExistence type="predicted"/>
<dbReference type="InterPro" id="IPR053151">
    <property type="entry name" value="RNase_H-like"/>
</dbReference>
<dbReference type="InterPro" id="IPR026960">
    <property type="entry name" value="RVT-Znf"/>
</dbReference>
<dbReference type="InterPro" id="IPR044730">
    <property type="entry name" value="RNase_H-like_dom_plant"/>
</dbReference>
<dbReference type="PROSITE" id="PS50879">
    <property type="entry name" value="RNASE_H_1"/>
    <property type="match status" value="1"/>
</dbReference>
<keyword evidence="3" id="KW-1185">Reference proteome</keyword>
<dbReference type="EMBL" id="JACGCM010001722">
    <property type="protein sequence ID" value="KAF6151028.1"/>
    <property type="molecule type" value="Genomic_DNA"/>
</dbReference>
<dbReference type="InterPro" id="IPR012337">
    <property type="entry name" value="RNaseH-like_sf"/>
</dbReference>
<dbReference type="AlphaFoldDB" id="A0A7J7M8E8"/>
<protein>
    <recommendedName>
        <fullName evidence="1">RNase H type-1 domain-containing protein</fullName>
    </recommendedName>
</protein>
<gene>
    <name evidence="2" type="ORF">GIB67_016506</name>
</gene>
<dbReference type="PANTHER" id="PTHR47723:SF19">
    <property type="entry name" value="POLYNUCLEOTIDYL TRANSFERASE, RIBONUCLEASE H-LIKE SUPERFAMILY PROTEIN"/>
    <property type="match status" value="1"/>
</dbReference>
<reference evidence="2 3" key="1">
    <citation type="journal article" date="2020" name="IScience">
        <title>Genome Sequencing of the Endangered Kingdonia uniflora (Circaeasteraceae, Ranunculales) Reveals Potential Mechanisms of Evolutionary Specialization.</title>
        <authorList>
            <person name="Sun Y."/>
            <person name="Deng T."/>
            <person name="Zhang A."/>
            <person name="Moore M.J."/>
            <person name="Landis J.B."/>
            <person name="Lin N."/>
            <person name="Zhang H."/>
            <person name="Zhang X."/>
            <person name="Huang J."/>
            <person name="Zhang X."/>
            <person name="Sun H."/>
            <person name="Wang H."/>
        </authorList>
    </citation>
    <scope>NUCLEOTIDE SEQUENCE [LARGE SCALE GENOMIC DNA]</scope>
    <source>
        <strain evidence="2">TB1705</strain>
        <tissue evidence="2">Leaf</tissue>
    </source>
</reference>
<dbReference type="Gene3D" id="3.30.420.10">
    <property type="entry name" value="Ribonuclease H-like superfamily/Ribonuclease H"/>
    <property type="match status" value="1"/>
</dbReference>
<dbReference type="Pfam" id="PF13456">
    <property type="entry name" value="RVT_3"/>
    <property type="match status" value="1"/>
</dbReference>
<feature type="domain" description="RNase H type-1" evidence="1">
    <location>
        <begin position="203"/>
        <end position="296"/>
    </location>
</feature>
<sequence>MITYLGKTCTLRNKGQTSWWYKLLFRKAIHPRISIWGWRLCHGRLPSDDNLQKKGIVLVSRCCLCSQSVETIKHLFWDCSFSSSLWIWLEDLFKVRILERNLKSLVLEGDKMTPYVHDLWIGAIWGGSNLIWQARNNRIFENQLTTLAKEQRKWSKLIQDTTLLSSRIMFSCQTDLSILHSLRVLLHHGRSTAVKSRFWELPEKDEVKINTDRTARGNPGKGGIGCIYRDCNGKVLGTLAKGLGLVTNFTAECKAIIQGIEFASSNGWLIAWVESDSKAAVEAFNSDKIPWILEVD</sequence>
<dbReference type="InterPro" id="IPR002156">
    <property type="entry name" value="RNaseH_domain"/>
</dbReference>
<dbReference type="GO" id="GO:0003676">
    <property type="term" value="F:nucleic acid binding"/>
    <property type="evidence" value="ECO:0007669"/>
    <property type="project" value="InterPro"/>
</dbReference>
<dbReference type="OrthoDB" id="1937542at2759"/>
<dbReference type="InterPro" id="IPR036397">
    <property type="entry name" value="RNaseH_sf"/>
</dbReference>
<evidence type="ECO:0000313" key="2">
    <source>
        <dbReference type="EMBL" id="KAF6151028.1"/>
    </source>
</evidence>
<dbReference type="PANTHER" id="PTHR47723">
    <property type="entry name" value="OS05G0353850 PROTEIN"/>
    <property type="match status" value="1"/>
</dbReference>
<evidence type="ECO:0000313" key="3">
    <source>
        <dbReference type="Proteomes" id="UP000541444"/>
    </source>
</evidence>
<evidence type="ECO:0000259" key="1">
    <source>
        <dbReference type="PROSITE" id="PS50879"/>
    </source>
</evidence>
<dbReference type="Proteomes" id="UP000541444">
    <property type="component" value="Unassembled WGS sequence"/>
</dbReference>
<dbReference type="SUPFAM" id="SSF53098">
    <property type="entry name" value="Ribonuclease H-like"/>
    <property type="match status" value="1"/>
</dbReference>
<accession>A0A7J7M8E8</accession>
<organism evidence="2 3">
    <name type="scientific">Kingdonia uniflora</name>
    <dbReference type="NCBI Taxonomy" id="39325"/>
    <lineage>
        <taxon>Eukaryota</taxon>
        <taxon>Viridiplantae</taxon>
        <taxon>Streptophyta</taxon>
        <taxon>Embryophyta</taxon>
        <taxon>Tracheophyta</taxon>
        <taxon>Spermatophyta</taxon>
        <taxon>Magnoliopsida</taxon>
        <taxon>Ranunculales</taxon>
        <taxon>Circaeasteraceae</taxon>
        <taxon>Kingdonia</taxon>
    </lineage>
</organism>
<comment type="caution">
    <text evidence="2">The sequence shown here is derived from an EMBL/GenBank/DDBJ whole genome shotgun (WGS) entry which is preliminary data.</text>
</comment>
<name>A0A7J7M8E8_9MAGN</name>
<dbReference type="GO" id="GO:0004523">
    <property type="term" value="F:RNA-DNA hybrid ribonuclease activity"/>
    <property type="evidence" value="ECO:0007669"/>
    <property type="project" value="InterPro"/>
</dbReference>
<dbReference type="Pfam" id="PF13966">
    <property type="entry name" value="zf-RVT"/>
    <property type="match status" value="1"/>
</dbReference>
<dbReference type="CDD" id="cd06222">
    <property type="entry name" value="RNase_H_like"/>
    <property type="match status" value="1"/>
</dbReference>